<comment type="caution">
    <text evidence="8">The sequence shown here is derived from an EMBL/GenBank/DDBJ whole genome shotgun (WGS) entry which is preliminary data.</text>
</comment>
<feature type="region of interest" description="Disordered" evidence="5">
    <location>
        <begin position="470"/>
        <end position="493"/>
    </location>
</feature>
<dbReference type="PANTHER" id="PTHR12341:SF7">
    <property type="entry name" value="5'-3' EXORIBONUCLEASE 1"/>
    <property type="match status" value="1"/>
</dbReference>
<dbReference type="PANTHER" id="PTHR12341">
    <property type="entry name" value="5'-&gt;3' EXORIBONUCLEASE"/>
    <property type="match status" value="1"/>
</dbReference>
<dbReference type="InterPro" id="IPR004859">
    <property type="entry name" value="Xrn1_N"/>
</dbReference>
<organism evidence="8 9">
    <name type="scientific">Tritrichomonas musculus</name>
    <dbReference type="NCBI Taxonomy" id="1915356"/>
    <lineage>
        <taxon>Eukaryota</taxon>
        <taxon>Metamonada</taxon>
        <taxon>Parabasalia</taxon>
        <taxon>Tritrichomonadida</taxon>
        <taxon>Tritrichomonadidae</taxon>
        <taxon>Tritrichomonas</taxon>
    </lineage>
</organism>
<evidence type="ECO:0000256" key="2">
    <source>
        <dbReference type="ARBA" id="ARBA00022801"/>
    </source>
</evidence>
<evidence type="ECO:0000256" key="1">
    <source>
        <dbReference type="ARBA" id="ARBA00022722"/>
    </source>
</evidence>
<dbReference type="Gene3D" id="3.40.50.12390">
    <property type="match status" value="1"/>
</dbReference>
<evidence type="ECO:0000256" key="3">
    <source>
        <dbReference type="ARBA" id="ARBA00022839"/>
    </source>
</evidence>
<feature type="domain" description="Xrn1 N-terminal" evidence="6">
    <location>
        <begin position="105"/>
        <end position="188"/>
    </location>
</feature>
<sequence length="493" mass="58742">MSMSSFIRRIPQIDTLFIDAKQFYYKSLEQCSESEVIPIFLSKIQYFIETYTPLDTLFLAMDGPNPAAKFQTQRERKFESEFEPNFKYPTKQRFLASYDEEQYGENVNKALEEFIPNLLSKSKIMSKQFLFSSCYAPGESEHKYFQYFREQKDSRNWKSNQNHFIVSNDNDLIFLSLKFIDENFYIIKFWENNGRTNFDYVDITEVRRYFLNLIYNPFGNDKYGYNNDIDEGKVIDDIVALSFLLGNDFIPTFPEIESNDVNSFQKLLNTYVSKNANNRSHYIYLIDDDAFNVSTLNKFVKLFFRNDHRQFQNYNKLNENQKHQAKNMSQMILRTLNFTWIYYSSGVPCWTFYYPYLQSPSLKMAVQLMVQEGSEIFDDMEDDEIIDPYLKTLITRPAHSTSNIPWNIYKIKIPPSENASKYWPLIKPGIQVPIFDLNEIKIQYKKALKTLTQEEMVFNRRDPPYFVYPKTKSQQKRKVTSRKRVANDYDDYS</sequence>
<keyword evidence="9" id="KW-1185">Reference proteome</keyword>
<keyword evidence="1" id="KW-0540">Nuclease</keyword>
<feature type="domain" description="Xrn1 helical" evidence="7">
    <location>
        <begin position="230"/>
        <end position="330"/>
    </location>
</feature>
<gene>
    <name evidence="8" type="ORF">M9Y10_032489</name>
</gene>
<evidence type="ECO:0000313" key="8">
    <source>
        <dbReference type="EMBL" id="KAK8839023.1"/>
    </source>
</evidence>
<dbReference type="InterPro" id="IPR041412">
    <property type="entry name" value="Xrn1_helical"/>
</dbReference>
<keyword evidence="3" id="KW-0269">Exonuclease</keyword>
<evidence type="ECO:0000256" key="4">
    <source>
        <dbReference type="ARBA" id="ARBA00038299"/>
    </source>
</evidence>
<comment type="similarity">
    <text evidence="4">Belongs to the 5'-3' exonuclease family.</text>
</comment>
<feature type="compositionally biased region" description="Basic residues" evidence="5">
    <location>
        <begin position="473"/>
        <end position="484"/>
    </location>
</feature>
<dbReference type="InterPro" id="IPR027073">
    <property type="entry name" value="5_3_exoribonuclease"/>
</dbReference>
<name>A0ABR2GYJ6_9EUKA</name>
<evidence type="ECO:0000259" key="6">
    <source>
        <dbReference type="Pfam" id="PF03159"/>
    </source>
</evidence>
<accession>A0ABR2GYJ6</accession>
<dbReference type="Pfam" id="PF17846">
    <property type="entry name" value="XRN_M"/>
    <property type="match status" value="1"/>
</dbReference>
<proteinExistence type="inferred from homology"/>
<reference evidence="8 9" key="1">
    <citation type="submission" date="2024-04" db="EMBL/GenBank/DDBJ databases">
        <title>Tritrichomonas musculus Genome.</title>
        <authorList>
            <person name="Alves-Ferreira E."/>
            <person name="Grigg M."/>
            <person name="Lorenzi H."/>
            <person name="Galac M."/>
        </authorList>
    </citation>
    <scope>NUCLEOTIDE SEQUENCE [LARGE SCALE GENOMIC DNA]</scope>
    <source>
        <strain evidence="8 9">EAF2021</strain>
    </source>
</reference>
<evidence type="ECO:0000259" key="7">
    <source>
        <dbReference type="Pfam" id="PF17846"/>
    </source>
</evidence>
<keyword evidence="2" id="KW-0378">Hydrolase</keyword>
<dbReference type="Pfam" id="PF03159">
    <property type="entry name" value="XRN_N"/>
    <property type="match status" value="2"/>
</dbReference>
<evidence type="ECO:0000256" key="5">
    <source>
        <dbReference type="SAM" id="MobiDB-lite"/>
    </source>
</evidence>
<feature type="domain" description="Xrn1 N-terminal" evidence="6">
    <location>
        <begin position="12"/>
        <end position="90"/>
    </location>
</feature>
<dbReference type="EMBL" id="JAPFFF010000053">
    <property type="protein sequence ID" value="KAK8839023.1"/>
    <property type="molecule type" value="Genomic_DNA"/>
</dbReference>
<protein>
    <submittedName>
        <fullName evidence="8">5'-3' exoribonuclease 1</fullName>
    </submittedName>
</protein>
<evidence type="ECO:0000313" key="9">
    <source>
        <dbReference type="Proteomes" id="UP001470230"/>
    </source>
</evidence>
<dbReference type="Proteomes" id="UP001470230">
    <property type="component" value="Unassembled WGS sequence"/>
</dbReference>